<feature type="region of interest" description="Disordered" evidence="1">
    <location>
        <begin position="462"/>
        <end position="518"/>
    </location>
</feature>
<dbReference type="PANTHER" id="PTHR31045:SF19">
    <property type="entry name" value="OS03G0299800 PROTEIN"/>
    <property type="match status" value="1"/>
</dbReference>
<dbReference type="Proteomes" id="UP000236161">
    <property type="component" value="Unassembled WGS sequence"/>
</dbReference>
<dbReference type="GO" id="GO:0009975">
    <property type="term" value="F:cyclase activity"/>
    <property type="evidence" value="ECO:0007669"/>
    <property type="project" value="TreeGrafter"/>
</dbReference>
<dbReference type="OrthoDB" id="6407410at2759"/>
<reference evidence="3 4" key="1">
    <citation type="journal article" date="2017" name="Nature">
        <title>The Apostasia genome and the evolution of orchids.</title>
        <authorList>
            <person name="Zhang G.Q."/>
            <person name="Liu K.W."/>
            <person name="Li Z."/>
            <person name="Lohaus R."/>
            <person name="Hsiao Y.Y."/>
            <person name="Niu S.C."/>
            <person name="Wang J.Y."/>
            <person name="Lin Y.C."/>
            <person name="Xu Q."/>
            <person name="Chen L.J."/>
            <person name="Yoshida K."/>
            <person name="Fujiwara S."/>
            <person name="Wang Z.W."/>
            <person name="Zhang Y.Q."/>
            <person name="Mitsuda N."/>
            <person name="Wang M."/>
            <person name="Liu G.H."/>
            <person name="Pecoraro L."/>
            <person name="Huang H.X."/>
            <person name="Xiao X.J."/>
            <person name="Lin M."/>
            <person name="Wu X.Y."/>
            <person name="Wu W.L."/>
            <person name="Chen Y.Y."/>
            <person name="Chang S.B."/>
            <person name="Sakamoto S."/>
            <person name="Ohme-Takagi M."/>
            <person name="Yagi M."/>
            <person name="Zeng S.J."/>
            <person name="Shen C.Y."/>
            <person name="Yeh C.M."/>
            <person name="Luo Y.B."/>
            <person name="Tsai W.C."/>
            <person name="Van de Peer Y."/>
            <person name="Liu Z.J."/>
        </authorList>
    </citation>
    <scope>NUCLEOTIDE SEQUENCE [LARGE SCALE GENOMIC DNA]</scope>
    <source>
        <strain evidence="4">cv. Shenzhen</strain>
        <tissue evidence="3">Stem</tissue>
    </source>
</reference>
<protein>
    <submittedName>
        <fullName evidence="3">Cell number regulator 5</fullName>
    </submittedName>
</protein>
<feature type="transmembrane region" description="Helical" evidence="2">
    <location>
        <begin position="128"/>
        <end position="153"/>
    </location>
</feature>
<keyword evidence="4" id="KW-1185">Reference proteome</keyword>
<gene>
    <name evidence="3" type="primary">CNR5</name>
    <name evidence="3" type="ORF">AXF42_Ash004735</name>
</gene>
<dbReference type="NCBIfam" id="TIGR01571">
    <property type="entry name" value="A_thal_Cys_rich"/>
    <property type="match status" value="1"/>
</dbReference>
<dbReference type="InterPro" id="IPR006461">
    <property type="entry name" value="PLAC_motif_containing"/>
</dbReference>
<dbReference type="Pfam" id="PF11204">
    <property type="entry name" value="DUF2985"/>
    <property type="match status" value="1"/>
</dbReference>
<dbReference type="GO" id="GO:0051762">
    <property type="term" value="P:sesquiterpene biosynthetic process"/>
    <property type="evidence" value="ECO:0007669"/>
    <property type="project" value="TreeGrafter"/>
</dbReference>
<feature type="transmembrane region" description="Helical" evidence="2">
    <location>
        <begin position="347"/>
        <end position="370"/>
    </location>
</feature>
<keyword evidence="2" id="KW-0812">Transmembrane</keyword>
<feature type="transmembrane region" description="Helical" evidence="2">
    <location>
        <begin position="223"/>
        <end position="245"/>
    </location>
</feature>
<dbReference type="EMBL" id="KZ451883">
    <property type="protein sequence ID" value="PKA67243.1"/>
    <property type="molecule type" value="Genomic_DNA"/>
</dbReference>
<dbReference type="InterPro" id="IPR021369">
    <property type="entry name" value="DUF2985"/>
</dbReference>
<feature type="transmembrane region" description="Helical" evidence="2">
    <location>
        <begin position="257"/>
        <end position="275"/>
    </location>
</feature>
<dbReference type="PANTHER" id="PTHR31045">
    <property type="entry name" value="PLAC8 FAMILY PROTEIN-RELATED"/>
    <property type="match status" value="1"/>
</dbReference>
<dbReference type="Pfam" id="PF04749">
    <property type="entry name" value="PLAC8"/>
    <property type="match status" value="1"/>
</dbReference>
<evidence type="ECO:0000313" key="3">
    <source>
        <dbReference type="EMBL" id="PKA67243.1"/>
    </source>
</evidence>
<accession>A0A2I0BHH2</accession>
<name>A0A2I0BHH2_9ASPA</name>
<keyword evidence="2" id="KW-0472">Membrane</keyword>
<keyword evidence="2" id="KW-1133">Transmembrane helix</keyword>
<dbReference type="AlphaFoldDB" id="A0A2I0BHH2"/>
<feature type="transmembrane region" description="Helical" evidence="2">
    <location>
        <begin position="376"/>
        <end position="398"/>
    </location>
</feature>
<organism evidence="3 4">
    <name type="scientific">Apostasia shenzhenica</name>
    <dbReference type="NCBI Taxonomy" id="1088818"/>
    <lineage>
        <taxon>Eukaryota</taxon>
        <taxon>Viridiplantae</taxon>
        <taxon>Streptophyta</taxon>
        <taxon>Embryophyta</taxon>
        <taxon>Tracheophyta</taxon>
        <taxon>Spermatophyta</taxon>
        <taxon>Magnoliopsida</taxon>
        <taxon>Liliopsida</taxon>
        <taxon>Asparagales</taxon>
        <taxon>Orchidaceae</taxon>
        <taxon>Apostasioideae</taxon>
        <taxon>Apostasia</taxon>
    </lineage>
</organism>
<dbReference type="STRING" id="1088818.A0A2I0BHH2"/>
<evidence type="ECO:0000256" key="2">
    <source>
        <dbReference type="SAM" id="Phobius"/>
    </source>
</evidence>
<evidence type="ECO:0000256" key="1">
    <source>
        <dbReference type="SAM" id="MobiDB-lite"/>
    </source>
</evidence>
<evidence type="ECO:0000313" key="4">
    <source>
        <dbReference type="Proteomes" id="UP000236161"/>
    </source>
</evidence>
<sequence length="518" mass="58212">MILILSSTGFPAVEKKVILPTNTTIKNSRSQLTNIQRMSSLQNDVRHNEIPMKEPERTATGTKFADSVPIYVPAFGGNPSHQNHHEEEQAIMAAAEVSSVPSARWSKWRALTKFLKNLVTKPQYLAPFIWLIFVTAGLIMLFLLMTGMLNGAIPSSSRRKNWIEVNSQILNALFTLIVLFEHPKICHQLALLLRWRGEDRAAIRKVYCKNGTQKPNDRAHMMFVVILFHITCFAQYANCGLYWGYNRTTRPQWAENLSVAIGIIAPSIAGFYIACSPLGKIYDEQITRLQSEQIDLPAFHRTVSVQNPEWDGELLDCRDDPAVSCLSFFCTFCVFGWNAERLGLGNMYVHIFTFAVLCVAPFWVFAIAALRVDNDAIKLILVISGSLISVLGLLYGGFWRTEMRKKFKLPANTFCFGSSTLTDYMQWLFCCSCALAQEVRTANFYDVESDGFYRKGTNEARKTGLNPLPDEDNPGFLEGNQRSFSGPPMGSGAFKRDPKAPNHQDLAMAAPRTSRMTA</sequence>
<proteinExistence type="predicted"/>